<dbReference type="HOGENOM" id="CLU_075501_0_0_3"/>
<organism evidence="2 3">
    <name type="scientific">Gloeobacter kilaueensis (strain ATCC BAA-2537 / CCAP 1431/1 / ULC 316 / JS1)</name>
    <dbReference type="NCBI Taxonomy" id="1183438"/>
    <lineage>
        <taxon>Bacteria</taxon>
        <taxon>Bacillati</taxon>
        <taxon>Cyanobacteriota</taxon>
        <taxon>Cyanophyceae</taxon>
        <taxon>Gloeobacterales</taxon>
        <taxon>Gloeobacteraceae</taxon>
        <taxon>Gloeobacter</taxon>
    </lineage>
</organism>
<keyword evidence="1" id="KW-0732">Signal</keyword>
<name>U5QLJ4_GLOK1</name>
<dbReference type="PATRIC" id="fig|1183438.3.peg.3517"/>
<dbReference type="RefSeq" id="WP_023175136.1">
    <property type="nucleotide sequence ID" value="NC_022600.1"/>
</dbReference>
<dbReference type="KEGG" id="glj:GKIL_3581"/>
<sequence length="250" mass="27130">MVAVVVSRRRALALLAAPVAVAAGGTAVASWWSAAPAKKVRAEFSTSLAGRSPAQRHNARWAARRLDGAVIAQNGSFSYNHRLGPWTRNEGVLRAPVSYGGILVPSWGGGVCQVSTTLYCAALLAGLEVIERHPHEVAPSYIPAGMDAAVAFNLADLRLHNPFNYPVTIECRIEADRLLCRLVAESDSSPTVHYQLVRELVSSQLPPRLERGHPQPGRAGVRVRLWRVRPDSAERFLCNETEYAALPRSG</sequence>
<dbReference type="InterPro" id="IPR007391">
    <property type="entry name" value="Vancomycin_resist_VanW"/>
</dbReference>
<dbReference type="PANTHER" id="PTHR35788">
    <property type="entry name" value="EXPORTED PROTEIN-RELATED"/>
    <property type="match status" value="1"/>
</dbReference>
<dbReference type="STRING" id="1183438.GKIL_3581"/>
<dbReference type="Proteomes" id="UP000017396">
    <property type="component" value="Chromosome"/>
</dbReference>
<dbReference type="PROSITE" id="PS51318">
    <property type="entry name" value="TAT"/>
    <property type="match status" value="1"/>
</dbReference>
<feature type="chain" id="PRO_5004664061" evidence="1">
    <location>
        <begin position="23"/>
        <end position="250"/>
    </location>
</feature>
<feature type="signal peptide" evidence="1">
    <location>
        <begin position="1"/>
        <end position="22"/>
    </location>
</feature>
<evidence type="ECO:0000256" key="1">
    <source>
        <dbReference type="SAM" id="SignalP"/>
    </source>
</evidence>
<dbReference type="AlphaFoldDB" id="U5QLJ4"/>
<gene>
    <name evidence="2" type="ORF">GKIL_3581</name>
</gene>
<evidence type="ECO:0000313" key="3">
    <source>
        <dbReference type="Proteomes" id="UP000017396"/>
    </source>
</evidence>
<accession>U5QLJ4</accession>
<dbReference type="eggNOG" id="COG2720">
    <property type="taxonomic scope" value="Bacteria"/>
</dbReference>
<reference evidence="2 3" key="1">
    <citation type="journal article" date="2013" name="PLoS ONE">
        <title>Cultivation and Complete Genome Sequencing of Gloeobacter kilaueensis sp. nov., from a Lava Cave in Kilauea Caldera, Hawai'i.</title>
        <authorList>
            <person name="Saw J.H."/>
            <person name="Schatz M."/>
            <person name="Brown M.V."/>
            <person name="Kunkel D.D."/>
            <person name="Foster J.S."/>
            <person name="Shick H."/>
            <person name="Christensen S."/>
            <person name="Hou S."/>
            <person name="Wan X."/>
            <person name="Donachie S.P."/>
        </authorList>
    </citation>
    <scope>NUCLEOTIDE SEQUENCE [LARGE SCALE GENOMIC DNA]</scope>
    <source>
        <strain evidence="3">JS</strain>
    </source>
</reference>
<evidence type="ECO:0000313" key="2">
    <source>
        <dbReference type="EMBL" id="AGY59827.1"/>
    </source>
</evidence>
<dbReference type="Pfam" id="PF04294">
    <property type="entry name" value="VanW"/>
    <property type="match status" value="1"/>
</dbReference>
<dbReference type="PANTHER" id="PTHR35788:SF1">
    <property type="entry name" value="EXPORTED PROTEIN"/>
    <property type="match status" value="1"/>
</dbReference>
<proteinExistence type="predicted"/>
<dbReference type="InterPro" id="IPR052913">
    <property type="entry name" value="Glycopeptide_resist_protein"/>
</dbReference>
<dbReference type="InterPro" id="IPR006311">
    <property type="entry name" value="TAT_signal"/>
</dbReference>
<keyword evidence="3" id="KW-1185">Reference proteome</keyword>
<dbReference type="EMBL" id="CP003587">
    <property type="protein sequence ID" value="AGY59827.1"/>
    <property type="molecule type" value="Genomic_DNA"/>
</dbReference>
<protein>
    <submittedName>
        <fullName evidence="2">VanW family protein</fullName>
    </submittedName>
</protein>